<dbReference type="AlphaFoldDB" id="A0A0K2SXF9"/>
<protein>
    <submittedName>
        <fullName evidence="1">Uncharacterized protein</fullName>
    </submittedName>
</protein>
<name>A0A0K2SXF9_LEPSM</name>
<evidence type="ECO:0000313" key="1">
    <source>
        <dbReference type="EMBL" id="CDW18414.1"/>
    </source>
</evidence>
<organism evidence="1">
    <name type="scientific">Lepeophtheirus salmonis</name>
    <name type="common">Salmon louse</name>
    <name type="synonym">Caligus salmonis</name>
    <dbReference type="NCBI Taxonomy" id="72036"/>
    <lineage>
        <taxon>Eukaryota</taxon>
        <taxon>Metazoa</taxon>
        <taxon>Ecdysozoa</taxon>
        <taxon>Arthropoda</taxon>
        <taxon>Crustacea</taxon>
        <taxon>Multicrustacea</taxon>
        <taxon>Hexanauplia</taxon>
        <taxon>Copepoda</taxon>
        <taxon>Siphonostomatoida</taxon>
        <taxon>Caligidae</taxon>
        <taxon>Lepeophtheirus</taxon>
    </lineage>
</organism>
<dbReference type="EMBL" id="HACA01001053">
    <property type="protein sequence ID" value="CDW18414.1"/>
    <property type="molecule type" value="Transcribed_RNA"/>
</dbReference>
<sequence length="26" mass="3142">MNIFLNVHNFRDKVLKTPLIWTKITV</sequence>
<proteinExistence type="predicted"/>
<reference evidence="1" key="1">
    <citation type="submission" date="2014-05" db="EMBL/GenBank/DDBJ databases">
        <authorList>
            <person name="Chronopoulou M."/>
        </authorList>
    </citation>
    <scope>NUCLEOTIDE SEQUENCE</scope>
    <source>
        <tissue evidence="1">Whole organism</tissue>
    </source>
</reference>
<accession>A0A0K2SXF9</accession>